<evidence type="ECO:0000313" key="2">
    <source>
        <dbReference type="Proteomes" id="UP000076532"/>
    </source>
</evidence>
<dbReference type="Proteomes" id="UP000076532">
    <property type="component" value="Unassembled WGS sequence"/>
</dbReference>
<evidence type="ECO:0000313" key="1">
    <source>
        <dbReference type="EMBL" id="KZP22040.1"/>
    </source>
</evidence>
<gene>
    <name evidence="1" type="ORF">FIBSPDRAFT_859892</name>
</gene>
<name>A0A166KLZ5_9AGAM</name>
<dbReference type="AlphaFoldDB" id="A0A166KLZ5"/>
<protein>
    <submittedName>
        <fullName evidence="1">Uncharacterized protein</fullName>
    </submittedName>
</protein>
<accession>A0A166KLZ5</accession>
<reference evidence="1 2" key="1">
    <citation type="journal article" date="2016" name="Mol. Biol. Evol.">
        <title>Comparative Genomics of Early-Diverging Mushroom-Forming Fungi Provides Insights into the Origins of Lignocellulose Decay Capabilities.</title>
        <authorList>
            <person name="Nagy L.G."/>
            <person name="Riley R."/>
            <person name="Tritt A."/>
            <person name="Adam C."/>
            <person name="Daum C."/>
            <person name="Floudas D."/>
            <person name="Sun H."/>
            <person name="Yadav J.S."/>
            <person name="Pangilinan J."/>
            <person name="Larsson K.H."/>
            <person name="Matsuura K."/>
            <person name="Barry K."/>
            <person name="Labutti K."/>
            <person name="Kuo R."/>
            <person name="Ohm R.A."/>
            <person name="Bhattacharya S.S."/>
            <person name="Shirouzu T."/>
            <person name="Yoshinaga Y."/>
            <person name="Martin F.M."/>
            <person name="Grigoriev I.V."/>
            <person name="Hibbett D.S."/>
        </authorList>
    </citation>
    <scope>NUCLEOTIDE SEQUENCE [LARGE SCALE GENOMIC DNA]</scope>
    <source>
        <strain evidence="1 2">CBS 109695</strain>
    </source>
</reference>
<dbReference type="EMBL" id="KV417542">
    <property type="protein sequence ID" value="KZP22040.1"/>
    <property type="molecule type" value="Genomic_DNA"/>
</dbReference>
<organism evidence="1 2">
    <name type="scientific">Athelia psychrophila</name>
    <dbReference type="NCBI Taxonomy" id="1759441"/>
    <lineage>
        <taxon>Eukaryota</taxon>
        <taxon>Fungi</taxon>
        <taxon>Dikarya</taxon>
        <taxon>Basidiomycota</taxon>
        <taxon>Agaricomycotina</taxon>
        <taxon>Agaricomycetes</taxon>
        <taxon>Agaricomycetidae</taxon>
        <taxon>Atheliales</taxon>
        <taxon>Atheliaceae</taxon>
        <taxon>Athelia</taxon>
    </lineage>
</organism>
<proteinExistence type="predicted"/>
<sequence length="58" mass="6818">MADAQKTPISLLVCICALYFGNRTRLESFVFMCVPTGTACQYQWLWWWKVLRETQVDV</sequence>
<keyword evidence="2" id="KW-1185">Reference proteome</keyword>